<dbReference type="InterPro" id="IPR011041">
    <property type="entry name" value="Quinoprot_gluc/sorb_DH_b-prop"/>
</dbReference>
<dbReference type="Gene3D" id="2.120.10.30">
    <property type="entry name" value="TolB, C-terminal domain"/>
    <property type="match status" value="1"/>
</dbReference>
<dbReference type="EC" id="1.1.5.-" evidence="3"/>
<feature type="signal peptide" evidence="1">
    <location>
        <begin position="1"/>
        <end position="21"/>
    </location>
</feature>
<dbReference type="InterPro" id="IPR012938">
    <property type="entry name" value="Glc/Sorbosone_DH"/>
</dbReference>
<reference evidence="3 4" key="1">
    <citation type="submission" date="2023-04" db="EMBL/GenBank/DDBJ databases">
        <title>A long-awaited taxogenomic arrangement of the family Halomonadaceae.</title>
        <authorList>
            <person name="De La Haba R."/>
            <person name="Chuvochina M."/>
            <person name="Wittouck S."/>
            <person name="Arahal D.R."/>
            <person name="Sanchez-Porro C."/>
            <person name="Hugenholtz P."/>
            <person name="Ventosa A."/>
        </authorList>
    </citation>
    <scope>NUCLEOTIDE SEQUENCE [LARGE SCALE GENOMIC DNA]</scope>
    <source>
        <strain evidence="3 4">DSM 23530</strain>
    </source>
</reference>
<evidence type="ECO:0000313" key="3">
    <source>
        <dbReference type="EMBL" id="MDR5867360.1"/>
    </source>
</evidence>
<evidence type="ECO:0000256" key="1">
    <source>
        <dbReference type="SAM" id="SignalP"/>
    </source>
</evidence>
<dbReference type="Pfam" id="PF07995">
    <property type="entry name" value="GSDH"/>
    <property type="match status" value="1"/>
</dbReference>
<keyword evidence="4" id="KW-1185">Reference proteome</keyword>
<dbReference type="GO" id="GO:0016491">
    <property type="term" value="F:oxidoreductase activity"/>
    <property type="evidence" value="ECO:0007669"/>
    <property type="project" value="UniProtKB-KW"/>
</dbReference>
<dbReference type="InterPro" id="IPR011042">
    <property type="entry name" value="6-blade_b-propeller_TolB-like"/>
</dbReference>
<keyword evidence="3" id="KW-0560">Oxidoreductase</keyword>
<evidence type="ECO:0000259" key="2">
    <source>
        <dbReference type="Pfam" id="PF07995"/>
    </source>
</evidence>
<gene>
    <name evidence="3" type="ORF">QC818_11225</name>
</gene>
<feature type="domain" description="Glucose/Sorbosone dehydrogenase" evidence="2">
    <location>
        <begin position="42"/>
        <end position="368"/>
    </location>
</feature>
<dbReference type="Proteomes" id="UP001264519">
    <property type="component" value="Unassembled WGS sequence"/>
</dbReference>
<sequence>MRPHHRWLATALLAATLTAQADERPLVTRHLALCLTPIAAGLAHPWGLVMLPDGRFLASERDGRLALIDDGRITRLAGLPEVSPRGQGGLLDLALHPDYGDGEHDWLYFTWSRPGPGGTATALSRARLGDGRLTDLEPLFVQDRFSTPGRHYGSRLAWRPDGTLLMSIGDRGVDPSRAQDGGDHAGSILRLTDTGGVPADNPFVDDPEVRDEIFSLGHRNPQGLIVAGDGTAWSTEHGPRTGDELNRLVPGANYGWPEVTLGRDYVTNLPLGRDSAPGMRDPVHAFSGRFAPSGLARVTGEGFAPWRGDLLAGGLRSETLLRLRLAGGAVVEREAILEGEIGRIRTVRQGRDGALYLLDDDPGGSLWRLSPAPPSAQGAPRCAD</sequence>
<protein>
    <submittedName>
        <fullName evidence="3">PQQ-dependent sugar dehydrogenase</fullName>
        <ecNumber evidence="3">1.1.5.-</ecNumber>
    </submittedName>
</protein>
<dbReference type="PANTHER" id="PTHR19328:SF75">
    <property type="entry name" value="ALDOSE SUGAR DEHYDROGENASE YLII"/>
    <property type="match status" value="1"/>
</dbReference>
<evidence type="ECO:0000313" key="4">
    <source>
        <dbReference type="Proteomes" id="UP001264519"/>
    </source>
</evidence>
<feature type="chain" id="PRO_5045960266" evidence="1">
    <location>
        <begin position="22"/>
        <end position="384"/>
    </location>
</feature>
<dbReference type="EMBL" id="JARWAK010000009">
    <property type="protein sequence ID" value="MDR5867360.1"/>
    <property type="molecule type" value="Genomic_DNA"/>
</dbReference>
<dbReference type="RefSeq" id="WP_309652954.1">
    <property type="nucleotide sequence ID" value="NZ_JARWAK010000009.1"/>
</dbReference>
<accession>A0ABU1G394</accession>
<proteinExistence type="predicted"/>
<comment type="caution">
    <text evidence="3">The sequence shown here is derived from an EMBL/GenBank/DDBJ whole genome shotgun (WGS) entry which is preliminary data.</text>
</comment>
<organism evidence="3 4">
    <name type="scientific">Halomonas koreensis</name>
    <dbReference type="NCBI Taxonomy" id="245385"/>
    <lineage>
        <taxon>Bacteria</taxon>
        <taxon>Pseudomonadati</taxon>
        <taxon>Pseudomonadota</taxon>
        <taxon>Gammaproteobacteria</taxon>
        <taxon>Oceanospirillales</taxon>
        <taxon>Halomonadaceae</taxon>
        <taxon>Halomonas</taxon>
    </lineage>
</organism>
<dbReference type="SUPFAM" id="SSF50952">
    <property type="entry name" value="Soluble quinoprotein glucose dehydrogenase"/>
    <property type="match status" value="1"/>
</dbReference>
<name>A0ABU1G394_9GAMM</name>
<dbReference type="PANTHER" id="PTHR19328">
    <property type="entry name" value="HEDGEHOG-INTERACTING PROTEIN"/>
    <property type="match status" value="1"/>
</dbReference>
<keyword evidence="1" id="KW-0732">Signal</keyword>